<feature type="transmembrane region" description="Helical" evidence="3">
    <location>
        <begin position="592"/>
        <end position="618"/>
    </location>
</feature>
<evidence type="ECO:0000256" key="2">
    <source>
        <dbReference type="RuleBase" id="RU003750"/>
    </source>
</evidence>
<dbReference type="RefSeq" id="WP_023357681.1">
    <property type="nucleotide sequence ID" value="NC_022657.1"/>
</dbReference>
<evidence type="ECO:0000259" key="4">
    <source>
        <dbReference type="Pfam" id="PF19365"/>
    </source>
</evidence>
<dbReference type="eggNOG" id="COG0558">
    <property type="taxonomic scope" value="Bacteria"/>
</dbReference>
<evidence type="ECO:0000313" key="5">
    <source>
        <dbReference type="EMBL" id="AGZ38738.1"/>
    </source>
</evidence>
<sequence length="686" mass="70342">MTLAVLCGSTGNDLDPGAARRLADELTAALTAAGATAVVPVNGLDVAGQLREIARIAADANGPVLLCADNLVAHPSLLWTLATEPAGRSTALVVAEDGGDLREERGRLVAATDGTSRFLGAISIAPADLPILAASAARAAGDSGFGSGPVGHLPASGGPPAATAAITDPASRSSAGRDAVDVLLPELLAGGLVPIATRVRLLHAERVHTDAELTAARAAVAAVDEDSALLRLAVKEKDDFFTTYAVSNWSPLVTKWCARLGLSPSGVTALSVLFAVAAALAFWQASRPAMIAGAVLLYLGFVLDCVDGQLARYTRRFGAFGGWLDTMADRAKEYAVYAGLAAGAERAGLPFAWPLAITAILLQTVRHMTDTWYGALHDEAAARQSVGTAGNTDAGGGVGARLSRASNRVQADTGSAAYWLKRIVVFPIGERWALIAVLAALSNGRVALTAVVVWGLLAAAYTLGLRSLRSLSMRVGVLDTVDTSQHRDDGLLVRAVLSAAKVKAPLAATLVAALAPLVLVAAVLAGLVPLGTEYGTWVNGDVLVPLVRADGGAAIALVVTAVLVLGAGLVARSRHGGPLDWLIPAGLRAAEYLVVVAVGLLCSVPPPVVYLLLFVLALQHYDLTARMEKGAPDVSTHAWFGWDGRVVLLVVCALSGVATMGELLLAVAVGGAFLVGAVRDWRSGGS</sequence>
<name>U5VP47_9ACTN</name>
<dbReference type="InterPro" id="IPR048254">
    <property type="entry name" value="CDP_ALCOHOL_P_TRANSF_CS"/>
</dbReference>
<comment type="similarity">
    <text evidence="2">Belongs to the CDP-alcohol phosphatidyltransferase class-I family.</text>
</comment>
<dbReference type="GO" id="GO:0016780">
    <property type="term" value="F:phosphotransferase activity, for other substituted phosphate groups"/>
    <property type="evidence" value="ECO:0007669"/>
    <property type="project" value="InterPro"/>
</dbReference>
<dbReference type="HOGENOM" id="CLU_025571_0_0_11"/>
<accession>U5VP47</accession>
<keyword evidence="3" id="KW-0812">Transmembrane</keyword>
<evidence type="ECO:0000313" key="6">
    <source>
        <dbReference type="Proteomes" id="UP000017746"/>
    </source>
</evidence>
<dbReference type="InterPro" id="IPR045985">
    <property type="entry name" value="DUF5941"/>
</dbReference>
<reference evidence="5 6" key="1">
    <citation type="journal article" date="2014" name="J. Biotechnol.">
        <title>Complete genome sequence of the actinobacterium Actinoplanes friuliensis HAG 010964, producer of the lipopeptide antibiotic friulimycin.</title>
        <authorList>
            <person name="Ruckert C."/>
            <person name="Szczepanowski R."/>
            <person name="Albersmeier A."/>
            <person name="Goesmann A."/>
            <person name="Fischer N."/>
            <person name="Steinkamper A."/>
            <person name="Puhler A."/>
            <person name="Biener R."/>
            <person name="Schwartz D."/>
            <person name="Kalinowski J."/>
        </authorList>
    </citation>
    <scope>NUCLEOTIDE SEQUENCE [LARGE SCALE GENOMIC DNA]</scope>
    <source>
        <strain evidence="5 6">DSM 7358</strain>
    </source>
</reference>
<keyword evidence="6" id="KW-1185">Reference proteome</keyword>
<dbReference type="Pfam" id="PF01066">
    <property type="entry name" value="CDP-OH_P_transf"/>
    <property type="match status" value="1"/>
</dbReference>
<dbReference type="GO" id="GO:0008654">
    <property type="term" value="P:phospholipid biosynthetic process"/>
    <property type="evidence" value="ECO:0007669"/>
    <property type="project" value="InterPro"/>
</dbReference>
<feature type="transmembrane region" description="Helical" evidence="3">
    <location>
        <begin position="646"/>
        <end position="678"/>
    </location>
</feature>
<feature type="transmembrane region" description="Helical" evidence="3">
    <location>
        <begin position="289"/>
        <end position="306"/>
    </location>
</feature>
<gene>
    <name evidence="5" type="ORF">AFR_02245</name>
</gene>
<dbReference type="KEGG" id="afs:AFR_02245"/>
<feature type="transmembrane region" description="Helical" evidence="3">
    <location>
        <begin position="506"/>
        <end position="531"/>
    </location>
</feature>
<proteinExistence type="inferred from homology"/>
<dbReference type="GO" id="GO:0016020">
    <property type="term" value="C:membrane"/>
    <property type="evidence" value="ECO:0007669"/>
    <property type="project" value="InterPro"/>
</dbReference>
<feature type="transmembrane region" description="Helical" evidence="3">
    <location>
        <begin position="260"/>
        <end position="283"/>
    </location>
</feature>
<dbReference type="STRING" id="1246995.AFR_02245"/>
<dbReference type="EMBL" id="CP006272">
    <property type="protein sequence ID" value="AGZ38738.1"/>
    <property type="molecule type" value="Genomic_DNA"/>
</dbReference>
<dbReference type="Proteomes" id="UP000017746">
    <property type="component" value="Chromosome"/>
</dbReference>
<keyword evidence="3" id="KW-0472">Membrane</keyword>
<dbReference type="Pfam" id="PF19365">
    <property type="entry name" value="DUF5941"/>
    <property type="match status" value="1"/>
</dbReference>
<feature type="domain" description="DUF5941" evidence="4">
    <location>
        <begin position="542"/>
        <end position="684"/>
    </location>
</feature>
<protein>
    <recommendedName>
        <fullName evidence="4">DUF5941 domain-containing protein</fullName>
    </recommendedName>
</protein>
<dbReference type="PROSITE" id="PS00379">
    <property type="entry name" value="CDP_ALCOHOL_P_TRANSF"/>
    <property type="match status" value="1"/>
</dbReference>
<feature type="transmembrane region" description="Helical" evidence="3">
    <location>
        <begin position="447"/>
        <end position="465"/>
    </location>
</feature>
<dbReference type="Gene3D" id="1.20.120.1760">
    <property type="match status" value="1"/>
</dbReference>
<keyword evidence="3" id="KW-1133">Transmembrane helix</keyword>
<organism evidence="5 6">
    <name type="scientific">Actinoplanes friuliensis DSM 7358</name>
    <dbReference type="NCBI Taxonomy" id="1246995"/>
    <lineage>
        <taxon>Bacteria</taxon>
        <taxon>Bacillati</taxon>
        <taxon>Actinomycetota</taxon>
        <taxon>Actinomycetes</taxon>
        <taxon>Micromonosporales</taxon>
        <taxon>Micromonosporaceae</taxon>
        <taxon>Actinoplanes</taxon>
    </lineage>
</organism>
<evidence type="ECO:0000256" key="1">
    <source>
        <dbReference type="ARBA" id="ARBA00022679"/>
    </source>
</evidence>
<feature type="transmembrane region" description="Helical" evidence="3">
    <location>
        <begin position="551"/>
        <end position="571"/>
    </location>
</feature>
<dbReference type="AlphaFoldDB" id="U5VP47"/>
<dbReference type="PATRIC" id="fig|1246995.3.peg.454"/>
<dbReference type="InterPro" id="IPR043130">
    <property type="entry name" value="CDP-OH_PTrfase_TM_dom"/>
</dbReference>
<dbReference type="InterPro" id="IPR000462">
    <property type="entry name" value="CDP-OH_P_trans"/>
</dbReference>
<evidence type="ECO:0000256" key="3">
    <source>
        <dbReference type="SAM" id="Phobius"/>
    </source>
</evidence>
<dbReference type="OrthoDB" id="4850070at2"/>
<keyword evidence="1 2" id="KW-0808">Transferase</keyword>